<evidence type="ECO:0000256" key="18">
    <source>
        <dbReference type="SAM" id="MobiDB-lite"/>
    </source>
</evidence>
<evidence type="ECO:0000256" key="17">
    <source>
        <dbReference type="RuleBase" id="RU003732"/>
    </source>
</evidence>
<feature type="disulfide bond" evidence="16">
    <location>
        <begin position="162"/>
        <end position="171"/>
    </location>
</feature>
<gene>
    <name evidence="20" type="primary">LOC107584907</name>
</gene>
<evidence type="ECO:0000256" key="6">
    <source>
        <dbReference type="ARBA" id="ARBA00022692"/>
    </source>
</evidence>
<dbReference type="SUPFAM" id="SSF161070">
    <property type="entry name" value="SNF-like"/>
    <property type="match status" value="1"/>
</dbReference>
<comment type="catalytic activity">
    <reaction evidence="11">
        <text>4-aminobutanoate(out) + chloride(out) + 2 Na(+)(out) = 4-aminobutanoate(in) + chloride(in) + 2 Na(+)(in)</text>
        <dbReference type="Rhea" id="RHEA:70687"/>
        <dbReference type="ChEBI" id="CHEBI:17996"/>
        <dbReference type="ChEBI" id="CHEBI:29101"/>
        <dbReference type="ChEBI" id="CHEBI:59888"/>
    </reaction>
    <physiologicalReaction direction="left-to-right" evidence="11">
        <dbReference type="Rhea" id="RHEA:70688"/>
    </physiologicalReaction>
</comment>
<dbReference type="PANTHER" id="PTHR11616:SF141">
    <property type="entry name" value="SODIUM- AND CHLORIDE-DEPENDENT TAURINE TRANSPORTER"/>
    <property type="match status" value="1"/>
</dbReference>
<evidence type="ECO:0000256" key="4">
    <source>
        <dbReference type="ARBA" id="ARBA00022475"/>
    </source>
</evidence>
<keyword evidence="5" id="KW-0597">Phosphoprotein</keyword>
<evidence type="ECO:0000256" key="11">
    <source>
        <dbReference type="ARBA" id="ARBA00033998"/>
    </source>
</evidence>
<evidence type="ECO:0000256" key="5">
    <source>
        <dbReference type="ARBA" id="ARBA00022553"/>
    </source>
</evidence>
<comment type="subcellular location">
    <subcellularLocation>
        <location evidence="1">Cell membrane</location>
        <topology evidence="1">Multi-pass membrane protein</topology>
    </subcellularLocation>
</comment>
<feature type="binding site" evidence="15">
    <location>
        <position position="59"/>
    </location>
    <ligand>
        <name>Na(+)</name>
        <dbReference type="ChEBI" id="CHEBI:29101"/>
        <label>1</label>
    </ligand>
</feature>
<evidence type="ECO:0000256" key="16">
    <source>
        <dbReference type="PIRSR" id="PIRSR600175-2"/>
    </source>
</evidence>
<evidence type="ECO:0000256" key="10">
    <source>
        <dbReference type="ARBA" id="ARBA00023180"/>
    </source>
</evidence>
<proteinExistence type="inferred from homology"/>
<evidence type="ECO:0000256" key="9">
    <source>
        <dbReference type="ARBA" id="ARBA00023136"/>
    </source>
</evidence>
<feature type="transmembrane region" description="Helical" evidence="19">
    <location>
        <begin position="50"/>
        <end position="68"/>
    </location>
</feature>
<feature type="transmembrane region" description="Helical" evidence="19">
    <location>
        <begin position="489"/>
        <end position="508"/>
    </location>
</feature>
<evidence type="ECO:0000256" key="1">
    <source>
        <dbReference type="ARBA" id="ARBA00004651"/>
    </source>
</evidence>
<comment type="catalytic activity">
    <reaction evidence="14">
        <text>hypotaurine(out) + chloride(out) + 2 Na(+)(out) = hypotaurine(in) + chloride(in) + 2 Na(+)(in)</text>
        <dbReference type="Rhea" id="RHEA:71243"/>
        <dbReference type="ChEBI" id="CHEBI:17996"/>
        <dbReference type="ChEBI" id="CHEBI:29101"/>
        <dbReference type="ChEBI" id="CHEBI:57853"/>
    </reaction>
    <physiologicalReaction direction="left-to-right" evidence="14">
        <dbReference type="Rhea" id="RHEA:71244"/>
    </physiologicalReaction>
</comment>
<keyword evidence="15" id="KW-0915">Sodium</keyword>
<keyword evidence="10" id="KW-0325">Glycoprotein</keyword>
<dbReference type="InterPro" id="IPR000175">
    <property type="entry name" value="Na/ntran_symport"/>
</dbReference>
<comment type="catalytic activity">
    <reaction evidence="12">
        <text>beta-alanine(out) + chloride(out) + 2 Na(+)(out) = beta-alanine(in) + chloride(in) + 2 Na(+)(in)</text>
        <dbReference type="Rhea" id="RHEA:71247"/>
        <dbReference type="ChEBI" id="CHEBI:17996"/>
        <dbReference type="ChEBI" id="CHEBI:29101"/>
        <dbReference type="ChEBI" id="CHEBI:57966"/>
    </reaction>
    <physiologicalReaction direction="left-to-right" evidence="12">
        <dbReference type="Rhea" id="RHEA:71248"/>
    </physiologicalReaction>
</comment>
<dbReference type="Proteomes" id="UP000472262">
    <property type="component" value="Unassembled WGS sequence"/>
</dbReference>
<evidence type="ECO:0000256" key="7">
    <source>
        <dbReference type="ARBA" id="ARBA00022847"/>
    </source>
</evidence>
<evidence type="ECO:0000256" key="19">
    <source>
        <dbReference type="SAM" id="Phobius"/>
    </source>
</evidence>
<reference evidence="20" key="2">
    <citation type="submission" date="2025-09" db="UniProtKB">
        <authorList>
            <consortium name="Ensembl"/>
        </authorList>
    </citation>
    <scope>IDENTIFICATION</scope>
</reference>
<feature type="transmembrane region" description="Helical" evidence="19">
    <location>
        <begin position="245"/>
        <end position="270"/>
    </location>
</feature>
<sequence length="608" mass="68041">MAQKEKLQCLKDFHKDTLKPSPGKSPGTRPEDEAEGKAPQREKWASKLDFVLSVAGGFVGLGNVWRFPYLCYKNGGGAFLIPYFIFLFGGGLPVFFLEVALGQFTSEGGITCWGKLCPIFTGIGYASIVIVSLLNIYYIVILAWGLYYLLQCFQHELPWARCRHSWNTANCVEDTVRKNKTLWLSTNAANLTSPVTEFWERNVLSISSGIDEVGGLKWELALCLLAVWIICFFCIWKGVKSTGKVVYFTATFPFLMLIVLLVRGVTLPGAAEGIKFYLYPDLTRLKDPEVWIDAGTQIFFSYAICLGAMTSLGSYNKYKYNCYRDCMLLGCLNSGTSFVSGFAIFSVLGFMAQEQGVAIVDVAESGNAQGQRSPTFPSHVCFFCHQFVEVEGQITSLVDLYPSLLRKGYRREIFIAVICVISYLLGLTMVTKGGMYVFQLFDFYAASGVCLLWVAFFECVAVAWVYGADNFYDAIEDMIGYRPNSWMKWSWMLITPVLCVGCFVFSLVKYKPLTYNKFYEYPDWSIGLGWALALTSMICIPMMVVIKIIQSDGSLIERIKAVAAPVKGGASSRPKEYSQKNSELLHPLDPNGIHTFAKHSHTIIETTM</sequence>
<keyword evidence="7 17" id="KW-0769">Symport</keyword>
<feature type="transmembrane region" description="Helical" evidence="19">
    <location>
        <begin position="528"/>
        <end position="549"/>
    </location>
</feature>
<keyword evidence="3 17" id="KW-0813">Transport</keyword>
<dbReference type="PROSITE" id="PS00754">
    <property type="entry name" value="NA_NEUROTRAN_SYMP_2"/>
    <property type="match status" value="1"/>
</dbReference>
<evidence type="ECO:0000256" key="12">
    <source>
        <dbReference type="ARBA" id="ARBA00034027"/>
    </source>
</evidence>
<feature type="transmembrane region" description="Helical" evidence="19">
    <location>
        <begin position="122"/>
        <end position="150"/>
    </location>
</feature>
<protein>
    <recommendedName>
        <fullName evidence="17">Transporter</fullName>
    </recommendedName>
</protein>
<keyword evidence="4" id="KW-1003">Cell membrane</keyword>
<dbReference type="GO" id="GO:0006836">
    <property type="term" value="P:neurotransmitter transport"/>
    <property type="evidence" value="ECO:0007669"/>
    <property type="project" value="InterPro"/>
</dbReference>
<dbReference type="PRINTS" id="PR00176">
    <property type="entry name" value="NANEUSMPORT"/>
</dbReference>
<name>A0A672PKR4_SINGR</name>
<feature type="region of interest" description="Disordered" evidence="18">
    <location>
        <begin position="1"/>
        <end position="41"/>
    </location>
</feature>
<evidence type="ECO:0000313" key="21">
    <source>
        <dbReference type="Proteomes" id="UP000472262"/>
    </source>
</evidence>
<evidence type="ECO:0000256" key="8">
    <source>
        <dbReference type="ARBA" id="ARBA00022989"/>
    </source>
</evidence>
<feature type="binding site" evidence="15">
    <location>
        <position position="301"/>
    </location>
    <ligand>
        <name>Na(+)</name>
        <dbReference type="ChEBI" id="CHEBI:29101"/>
        <label>1</label>
    </ligand>
</feature>
<keyword evidence="15" id="KW-0479">Metal-binding</keyword>
<dbReference type="GO" id="GO:0005369">
    <property type="term" value="F:taurine:sodium symporter activity"/>
    <property type="evidence" value="ECO:0007669"/>
    <property type="project" value="InterPro"/>
</dbReference>
<evidence type="ECO:0000313" key="20">
    <source>
        <dbReference type="Ensembl" id="ENSSGRP00000064351.1"/>
    </source>
</evidence>
<dbReference type="InterPro" id="IPR037272">
    <property type="entry name" value="SNS_sf"/>
</dbReference>
<dbReference type="PANTHER" id="PTHR11616">
    <property type="entry name" value="SODIUM/CHLORIDE DEPENDENT TRANSPORTER"/>
    <property type="match status" value="1"/>
</dbReference>
<comment type="similarity">
    <text evidence="2">Belongs to the sodium:neurotransmitter symporter (SNF) (TC 2.A.22) family. SLC6A6 subfamily.</text>
</comment>
<keyword evidence="21" id="KW-1185">Reference proteome</keyword>
<feature type="binding site" evidence="15">
    <location>
        <position position="333"/>
    </location>
    <ligand>
        <name>Na(+)</name>
        <dbReference type="ChEBI" id="CHEBI:29101"/>
        <label>1</label>
    </ligand>
</feature>
<keyword evidence="16" id="KW-1015">Disulfide bond</keyword>
<feature type="compositionally biased region" description="Basic and acidic residues" evidence="18">
    <location>
        <begin position="1"/>
        <end position="18"/>
    </location>
</feature>
<feature type="binding site" evidence="15">
    <location>
        <position position="63"/>
    </location>
    <ligand>
        <name>Na(+)</name>
        <dbReference type="ChEBI" id="CHEBI:29101"/>
        <label>1</label>
    </ligand>
</feature>
<dbReference type="GO" id="GO:0005332">
    <property type="term" value="F:gamma-aminobutyric acid:sodium:chloride symporter activity"/>
    <property type="evidence" value="ECO:0007669"/>
    <property type="project" value="TreeGrafter"/>
</dbReference>
<comment type="catalytic activity">
    <reaction evidence="13">
        <text>taurine(out) + chloride(out) + 2 Na(+)(out) = taurine(in) + chloride(in) + 2 Na(+)(in)</text>
        <dbReference type="Rhea" id="RHEA:71223"/>
        <dbReference type="ChEBI" id="CHEBI:17996"/>
        <dbReference type="ChEBI" id="CHEBI:29101"/>
        <dbReference type="ChEBI" id="CHEBI:507393"/>
    </reaction>
    <physiologicalReaction direction="left-to-right" evidence="13">
        <dbReference type="Rhea" id="RHEA:71224"/>
    </physiologicalReaction>
</comment>
<evidence type="ECO:0000256" key="14">
    <source>
        <dbReference type="ARBA" id="ARBA00049351"/>
    </source>
</evidence>
<dbReference type="InterPro" id="IPR002434">
    <property type="entry name" value="Na/ntran_symport_taurine"/>
</dbReference>
<feature type="transmembrane region" description="Helical" evidence="19">
    <location>
        <begin position="413"/>
        <end position="431"/>
    </location>
</feature>
<evidence type="ECO:0000256" key="2">
    <source>
        <dbReference type="ARBA" id="ARBA00006123"/>
    </source>
</evidence>
<dbReference type="Pfam" id="PF00209">
    <property type="entry name" value="SNF"/>
    <property type="match status" value="2"/>
</dbReference>
<dbReference type="PROSITE" id="PS50267">
    <property type="entry name" value="NA_NEUROTRAN_SYMP_3"/>
    <property type="match status" value="1"/>
</dbReference>
<feature type="transmembrane region" description="Helical" evidence="19">
    <location>
        <begin position="443"/>
        <end position="468"/>
    </location>
</feature>
<feature type="binding site" evidence="15">
    <location>
        <position position="56"/>
    </location>
    <ligand>
        <name>Na(+)</name>
        <dbReference type="ChEBI" id="CHEBI:29101"/>
        <label>1</label>
    </ligand>
</feature>
<dbReference type="GO" id="GO:0042995">
    <property type="term" value="C:cell projection"/>
    <property type="evidence" value="ECO:0007669"/>
    <property type="project" value="TreeGrafter"/>
</dbReference>
<feature type="transmembrane region" description="Helical" evidence="19">
    <location>
        <begin position="290"/>
        <end position="309"/>
    </location>
</feature>
<evidence type="ECO:0000256" key="3">
    <source>
        <dbReference type="ARBA" id="ARBA00022448"/>
    </source>
</evidence>
<dbReference type="Ensembl" id="ENSSGRT00000068618.1">
    <property type="protein sequence ID" value="ENSSGRP00000064351.1"/>
    <property type="gene ID" value="ENSSGRG00000033068.1"/>
</dbReference>
<keyword evidence="8 19" id="KW-1133">Transmembrane helix</keyword>
<dbReference type="PRINTS" id="PR01200">
    <property type="entry name" value="TAUTRANSPORT"/>
</dbReference>
<dbReference type="GO" id="GO:0005886">
    <property type="term" value="C:plasma membrane"/>
    <property type="evidence" value="ECO:0007669"/>
    <property type="project" value="UniProtKB-SubCell"/>
</dbReference>
<evidence type="ECO:0000256" key="13">
    <source>
        <dbReference type="ARBA" id="ARBA00049062"/>
    </source>
</evidence>
<feature type="transmembrane region" description="Helical" evidence="19">
    <location>
        <begin position="218"/>
        <end position="236"/>
    </location>
</feature>
<dbReference type="PROSITE" id="PS00610">
    <property type="entry name" value="NA_NEUROTRAN_SYMP_1"/>
    <property type="match status" value="1"/>
</dbReference>
<keyword evidence="9 19" id="KW-0472">Membrane</keyword>
<accession>A0A672PKR4</accession>
<feature type="compositionally biased region" description="Basic and acidic residues" evidence="18">
    <location>
        <begin position="29"/>
        <end position="41"/>
    </location>
</feature>
<evidence type="ECO:0000256" key="15">
    <source>
        <dbReference type="PIRSR" id="PIRSR600175-1"/>
    </source>
</evidence>
<feature type="transmembrane region" description="Helical" evidence="19">
    <location>
        <begin position="80"/>
        <end position="101"/>
    </location>
</feature>
<keyword evidence="6 17" id="KW-0812">Transmembrane</keyword>
<dbReference type="GO" id="GO:0046872">
    <property type="term" value="F:metal ion binding"/>
    <property type="evidence" value="ECO:0007669"/>
    <property type="project" value="UniProtKB-KW"/>
</dbReference>
<dbReference type="AlphaFoldDB" id="A0A672PKR4"/>
<reference evidence="20" key="1">
    <citation type="submission" date="2025-08" db="UniProtKB">
        <authorList>
            <consortium name="Ensembl"/>
        </authorList>
    </citation>
    <scope>IDENTIFICATION</scope>
</reference>
<organism evidence="20 21">
    <name type="scientific">Sinocyclocheilus grahami</name>
    <name type="common">Dianchi golden-line fish</name>
    <name type="synonym">Barbus grahami</name>
    <dbReference type="NCBI Taxonomy" id="75366"/>
    <lineage>
        <taxon>Eukaryota</taxon>
        <taxon>Metazoa</taxon>
        <taxon>Chordata</taxon>
        <taxon>Craniata</taxon>
        <taxon>Vertebrata</taxon>
        <taxon>Euteleostomi</taxon>
        <taxon>Actinopterygii</taxon>
        <taxon>Neopterygii</taxon>
        <taxon>Teleostei</taxon>
        <taxon>Ostariophysi</taxon>
        <taxon>Cypriniformes</taxon>
        <taxon>Cyprinidae</taxon>
        <taxon>Cyprininae</taxon>
        <taxon>Sinocyclocheilus</taxon>
    </lineage>
</organism>